<organism evidence="1 2">
    <name type="scientific">Saponaria officinalis</name>
    <name type="common">Common soapwort</name>
    <name type="synonym">Lychnis saponaria</name>
    <dbReference type="NCBI Taxonomy" id="3572"/>
    <lineage>
        <taxon>Eukaryota</taxon>
        <taxon>Viridiplantae</taxon>
        <taxon>Streptophyta</taxon>
        <taxon>Embryophyta</taxon>
        <taxon>Tracheophyta</taxon>
        <taxon>Spermatophyta</taxon>
        <taxon>Magnoliopsida</taxon>
        <taxon>eudicotyledons</taxon>
        <taxon>Gunneridae</taxon>
        <taxon>Pentapetalae</taxon>
        <taxon>Caryophyllales</taxon>
        <taxon>Caryophyllaceae</taxon>
        <taxon>Caryophylleae</taxon>
        <taxon>Saponaria</taxon>
    </lineage>
</organism>
<protein>
    <submittedName>
        <fullName evidence="1">Uncharacterized protein</fullName>
    </submittedName>
</protein>
<dbReference type="AlphaFoldDB" id="A0AAW1I2J7"/>
<sequence>MLKKFNYFDCKPRNTPLDSHIQLYPTINDYDVINQKEYSRIIGSLRYAADTTRPDISYVVGVLSRFTSRPCHEHWFAIERLMGYLKKTLNYGIMYKRHPAILEGFTDADWNSLAGDTMSTSGFVFLIGGGAISWRSKKQTIISHSTMEAELIALSNASDEANWLRNLLYDIPIWDKPVPPVLLHCDSTAAIGRVHSLYYNGKSRSVRRMHGIVRGHLSNGAINVSHVRSEENIADQLTKALAREKICKASRGM</sequence>
<dbReference type="EMBL" id="JBDFQZ010000010">
    <property type="protein sequence ID" value="KAK9683796.1"/>
    <property type="molecule type" value="Genomic_DNA"/>
</dbReference>
<reference evidence="1" key="1">
    <citation type="submission" date="2024-03" db="EMBL/GenBank/DDBJ databases">
        <title>WGS assembly of Saponaria officinalis var. Norfolk2.</title>
        <authorList>
            <person name="Jenkins J."/>
            <person name="Shu S."/>
            <person name="Grimwood J."/>
            <person name="Barry K."/>
            <person name="Goodstein D."/>
            <person name="Schmutz J."/>
            <person name="Leebens-Mack J."/>
            <person name="Osbourn A."/>
        </authorList>
    </citation>
    <scope>NUCLEOTIDE SEQUENCE [LARGE SCALE GENOMIC DNA]</scope>
    <source>
        <strain evidence="1">JIC</strain>
    </source>
</reference>
<accession>A0AAW1I2J7</accession>
<gene>
    <name evidence="1" type="ORF">RND81_10G165100</name>
</gene>
<evidence type="ECO:0000313" key="1">
    <source>
        <dbReference type="EMBL" id="KAK9683796.1"/>
    </source>
</evidence>
<dbReference type="PANTHER" id="PTHR11439:SF440">
    <property type="entry name" value="INTEGRASE CATALYTIC DOMAIN-CONTAINING PROTEIN"/>
    <property type="match status" value="1"/>
</dbReference>
<evidence type="ECO:0000313" key="2">
    <source>
        <dbReference type="Proteomes" id="UP001443914"/>
    </source>
</evidence>
<comment type="caution">
    <text evidence="1">The sequence shown here is derived from an EMBL/GenBank/DDBJ whole genome shotgun (WGS) entry which is preliminary data.</text>
</comment>
<dbReference type="PANTHER" id="PTHR11439">
    <property type="entry name" value="GAG-POL-RELATED RETROTRANSPOSON"/>
    <property type="match status" value="1"/>
</dbReference>
<keyword evidence="2" id="KW-1185">Reference proteome</keyword>
<proteinExistence type="predicted"/>
<name>A0AAW1I2J7_SAPOF</name>
<dbReference type="CDD" id="cd09272">
    <property type="entry name" value="RNase_HI_RT_Ty1"/>
    <property type="match status" value="1"/>
</dbReference>
<dbReference type="Proteomes" id="UP001443914">
    <property type="component" value="Unassembled WGS sequence"/>
</dbReference>